<dbReference type="Pfam" id="PF00450">
    <property type="entry name" value="Peptidase_S10"/>
    <property type="match status" value="1"/>
</dbReference>
<evidence type="ECO:0000256" key="4">
    <source>
        <dbReference type="ARBA" id="ARBA00022729"/>
    </source>
</evidence>
<evidence type="ECO:0000256" key="1">
    <source>
        <dbReference type="ARBA" id="ARBA00009431"/>
    </source>
</evidence>
<evidence type="ECO:0000256" key="3">
    <source>
        <dbReference type="ARBA" id="ARBA00022670"/>
    </source>
</evidence>
<dbReference type="EMBL" id="LGRX02007353">
    <property type="protein sequence ID" value="KAK3275206.1"/>
    <property type="molecule type" value="Genomic_DNA"/>
</dbReference>
<proteinExistence type="inferred from homology"/>
<evidence type="ECO:0000256" key="6">
    <source>
        <dbReference type="ARBA" id="ARBA00023180"/>
    </source>
</evidence>
<feature type="region of interest" description="Disordered" evidence="7">
    <location>
        <begin position="381"/>
        <end position="401"/>
    </location>
</feature>
<protein>
    <recommendedName>
        <fullName evidence="10">Carboxypeptidase</fullName>
    </recommendedName>
</protein>
<accession>A0AAE0L7Q8</accession>
<sequence>MASAFSSRSLGDRVSELPGLASPLLEENFAGFIPVGKASMLFYSLSCARNATPRANSVPLILWINGGPGASSLTGYFFENGPYSLIRGKHGDTFPLVKANPFSWNTNAHVLYVDNPVGTGFSFCDGIQVEKTASAAKAEYNSSDYHRHKTNDTSCFVTSLEEAASQLADLLARIMFEVHPEILANSPLFLTGESFAGKFLPYTAAHILEQAVLFPSKHPKARLGTALRRGGVAVGNPEINTLLQYPLTLTYLRGNAMLGPKEERELREQFFAPVPAPESFEEDRATKARASLRGDPPSSASESTAGCAALVHRAEAAVGANLIAAAWREATAVCEAWLDLVYQAAGNPFRYDIRLPNGAFQQISKQLKQYLMRPDVGKALHTQGRNWSSGDGESEGGSVASALNSSIEKPGSLKKYASVLELGIPVLIFDGTEDGSPFNHMSTENAFENMSWSGQRKFNEASHKPWSAYHNGTLNGYSRSSGNFTYLTLLKAGHLVPMDQPRVALAMIEFFVQGFFR</sequence>
<dbReference type="InterPro" id="IPR001563">
    <property type="entry name" value="Peptidase_S10"/>
</dbReference>
<dbReference type="Gene3D" id="3.40.50.1820">
    <property type="entry name" value="alpha/beta hydrolase"/>
    <property type="match status" value="1"/>
</dbReference>
<keyword evidence="2" id="KW-0121">Carboxypeptidase</keyword>
<keyword evidence="3" id="KW-0645">Protease</keyword>
<feature type="region of interest" description="Disordered" evidence="7">
    <location>
        <begin position="278"/>
        <end position="303"/>
    </location>
</feature>
<evidence type="ECO:0000313" key="9">
    <source>
        <dbReference type="Proteomes" id="UP001190700"/>
    </source>
</evidence>
<dbReference type="Proteomes" id="UP001190700">
    <property type="component" value="Unassembled WGS sequence"/>
</dbReference>
<keyword evidence="6" id="KW-0325">Glycoprotein</keyword>
<dbReference type="PANTHER" id="PTHR11802:SF3">
    <property type="entry name" value="RETINOID-INDUCIBLE SERINE CARBOXYPEPTIDASE"/>
    <property type="match status" value="1"/>
</dbReference>
<evidence type="ECO:0000256" key="2">
    <source>
        <dbReference type="ARBA" id="ARBA00022645"/>
    </source>
</evidence>
<dbReference type="InterPro" id="IPR029058">
    <property type="entry name" value="AB_hydrolase_fold"/>
</dbReference>
<dbReference type="AlphaFoldDB" id="A0AAE0L7Q8"/>
<evidence type="ECO:0008006" key="10">
    <source>
        <dbReference type="Google" id="ProtNLM"/>
    </source>
</evidence>
<comment type="caution">
    <text evidence="8">The sequence shown here is derived from an EMBL/GenBank/DDBJ whole genome shotgun (WGS) entry which is preliminary data.</text>
</comment>
<dbReference type="PRINTS" id="PR00724">
    <property type="entry name" value="CRBOXYPTASEC"/>
</dbReference>
<keyword evidence="9" id="KW-1185">Reference proteome</keyword>
<name>A0AAE0L7Q8_9CHLO</name>
<keyword evidence="4" id="KW-0732">Signal</keyword>
<gene>
    <name evidence="8" type="ORF">CYMTET_16649</name>
</gene>
<dbReference type="PANTHER" id="PTHR11802">
    <property type="entry name" value="SERINE PROTEASE FAMILY S10 SERINE CARBOXYPEPTIDASE"/>
    <property type="match status" value="1"/>
</dbReference>
<organism evidence="8 9">
    <name type="scientific">Cymbomonas tetramitiformis</name>
    <dbReference type="NCBI Taxonomy" id="36881"/>
    <lineage>
        <taxon>Eukaryota</taxon>
        <taxon>Viridiplantae</taxon>
        <taxon>Chlorophyta</taxon>
        <taxon>Pyramimonadophyceae</taxon>
        <taxon>Pyramimonadales</taxon>
        <taxon>Pyramimonadaceae</taxon>
        <taxon>Cymbomonas</taxon>
    </lineage>
</organism>
<dbReference type="GO" id="GO:0006508">
    <property type="term" value="P:proteolysis"/>
    <property type="evidence" value="ECO:0007669"/>
    <property type="project" value="UniProtKB-KW"/>
</dbReference>
<comment type="similarity">
    <text evidence="1">Belongs to the peptidase S10 family.</text>
</comment>
<evidence type="ECO:0000256" key="5">
    <source>
        <dbReference type="ARBA" id="ARBA00022801"/>
    </source>
</evidence>
<reference evidence="8 9" key="1">
    <citation type="journal article" date="2015" name="Genome Biol. Evol.">
        <title>Comparative Genomics of a Bacterivorous Green Alga Reveals Evolutionary Causalities and Consequences of Phago-Mixotrophic Mode of Nutrition.</title>
        <authorList>
            <person name="Burns J.A."/>
            <person name="Paasch A."/>
            <person name="Narechania A."/>
            <person name="Kim E."/>
        </authorList>
    </citation>
    <scope>NUCLEOTIDE SEQUENCE [LARGE SCALE GENOMIC DNA]</scope>
    <source>
        <strain evidence="8 9">PLY_AMNH</strain>
    </source>
</reference>
<evidence type="ECO:0000256" key="7">
    <source>
        <dbReference type="SAM" id="MobiDB-lite"/>
    </source>
</evidence>
<evidence type="ECO:0000313" key="8">
    <source>
        <dbReference type="EMBL" id="KAK3275206.1"/>
    </source>
</evidence>
<dbReference type="GO" id="GO:0004185">
    <property type="term" value="F:serine-type carboxypeptidase activity"/>
    <property type="evidence" value="ECO:0007669"/>
    <property type="project" value="InterPro"/>
</dbReference>
<dbReference type="SUPFAM" id="SSF53474">
    <property type="entry name" value="alpha/beta-Hydrolases"/>
    <property type="match status" value="1"/>
</dbReference>
<keyword evidence="5" id="KW-0378">Hydrolase</keyword>